<dbReference type="Pfam" id="PF02782">
    <property type="entry name" value="FGGY_C"/>
    <property type="match status" value="1"/>
</dbReference>
<dbReference type="GO" id="GO:0016301">
    <property type="term" value="F:kinase activity"/>
    <property type="evidence" value="ECO:0007669"/>
    <property type="project" value="UniProtKB-KW"/>
</dbReference>
<dbReference type="Proteomes" id="UP000248975">
    <property type="component" value="Unassembled WGS sequence"/>
</dbReference>
<evidence type="ECO:0000256" key="4">
    <source>
        <dbReference type="RuleBase" id="RU003733"/>
    </source>
</evidence>
<dbReference type="InterPro" id="IPR050406">
    <property type="entry name" value="FGGY_Carb_Kinase"/>
</dbReference>
<comment type="caution">
    <text evidence="7">The sequence shown here is derived from an EMBL/GenBank/DDBJ whole genome shotgun (WGS) entry which is preliminary data.</text>
</comment>
<dbReference type="InterPro" id="IPR018483">
    <property type="entry name" value="Carb_kinase_FGGY_CS"/>
</dbReference>
<dbReference type="InterPro" id="IPR043129">
    <property type="entry name" value="ATPase_NBD"/>
</dbReference>
<dbReference type="AlphaFoldDB" id="A0A2W5U1D9"/>
<comment type="similarity">
    <text evidence="1 4">Belongs to the FGGY kinase family.</text>
</comment>
<dbReference type="SUPFAM" id="SSF53067">
    <property type="entry name" value="Actin-like ATPase domain"/>
    <property type="match status" value="2"/>
</dbReference>
<reference evidence="7 8" key="1">
    <citation type="submission" date="2017-08" db="EMBL/GenBank/DDBJ databases">
        <title>Infants hospitalized years apart are colonized by the same room-sourced microbial strains.</title>
        <authorList>
            <person name="Brooks B."/>
            <person name="Olm M.R."/>
            <person name="Firek B.A."/>
            <person name="Baker R."/>
            <person name="Thomas B.C."/>
            <person name="Morowitz M.J."/>
            <person name="Banfield J.F."/>
        </authorList>
    </citation>
    <scope>NUCLEOTIDE SEQUENCE [LARGE SCALE GENOMIC DNA]</scope>
    <source>
        <strain evidence="7">S2_003_000_R2_11</strain>
    </source>
</reference>
<name>A0A2W5U1D9_CERSP</name>
<dbReference type="PANTHER" id="PTHR43095:SF5">
    <property type="entry name" value="XYLULOSE KINASE"/>
    <property type="match status" value="1"/>
</dbReference>
<feature type="domain" description="Carbohydrate kinase FGGY C-terminal" evidence="6">
    <location>
        <begin position="260"/>
        <end position="441"/>
    </location>
</feature>
<evidence type="ECO:0000313" key="7">
    <source>
        <dbReference type="EMBL" id="PZQ97023.1"/>
    </source>
</evidence>
<dbReference type="Gene3D" id="3.30.420.40">
    <property type="match status" value="2"/>
</dbReference>
<evidence type="ECO:0000256" key="1">
    <source>
        <dbReference type="ARBA" id="ARBA00009156"/>
    </source>
</evidence>
<dbReference type="Pfam" id="PF00370">
    <property type="entry name" value="FGGY_N"/>
    <property type="match status" value="1"/>
</dbReference>
<dbReference type="CDD" id="cd07808">
    <property type="entry name" value="ASKHA_NBD_FGGY_EcXK-like"/>
    <property type="match status" value="1"/>
</dbReference>
<evidence type="ECO:0000259" key="6">
    <source>
        <dbReference type="Pfam" id="PF02782"/>
    </source>
</evidence>
<dbReference type="PANTHER" id="PTHR43095">
    <property type="entry name" value="SUGAR KINASE"/>
    <property type="match status" value="1"/>
</dbReference>
<gene>
    <name evidence="7" type="ORF">DI533_15865</name>
</gene>
<protein>
    <submittedName>
        <fullName evidence="7">Pentose kinase</fullName>
    </submittedName>
</protein>
<evidence type="ECO:0000256" key="3">
    <source>
        <dbReference type="ARBA" id="ARBA00022777"/>
    </source>
</evidence>
<evidence type="ECO:0000313" key="8">
    <source>
        <dbReference type="Proteomes" id="UP000248975"/>
    </source>
</evidence>
<dbReference type="GO" id="GO:0016773">
    <property type="term" value="F:phosphotransferase activity, alcohol group as acceptor"/>
    <property type="evidence" value="ECO:0007669"/>
    <property type="project" value="InterPro"/>
</dbReference>
<evidence type="ECO:0000256" key="2">
    <source>
        <dbReference type="ARBA" id="ARBA00022679"/>
    </source>
</evidence>
<evidence type="ECO:0000259" key="5">
    <source>
        <dbReference type="Pfam" id="PF00370"/>
    </source>
</evidence>
<dbReference type="PROSITE" id="PS00445">
    <property type="entry name" value="FGGY_KINASES_2"/>
    <property type="match status" value="1"/>
</dbReference>
<accession>A0A2W5U1D9</accession>
<keyword evidence="2 4" id="KW-0808">Transferase</keyword>
<dbReference type="EMBL" id="QFQS01000003">
    <property type="protein sequence ID" value="PZQ97023.1"/>
    <property type="molecule type" value="Genomic_DNA"/>
</dbReference>
<dbReference type="InterPro" id="IPR000577">
    <property type="entry name" value="Carb_kinase_FGGY"/>
</dbReference>
<proteinExistence type="inferred from homology"/>
<dbReference type="InterPro" id="IPR018484">
    <property type="entry name" value="FGGY_N"/>
</dbReference>
<dbReference type="GO" id="GO:0005975">
    <property type="term" value="P:carbohydrate metabolic process"/>
    <property type="evidence" value="ECO:0007669"/>
    <property type="project" value="InterPro"/>
</dbReference>
<dbReference type="PIRSF" id="PIRSF000538">
    <property type="entry name" value="GlpK"/>
    <property type="match status" value="1"/>
</dbReference>
<feature type="domain" description="Carbohydrate kinase FGGY N-terminal" evidence="5">
    <location>
        <begin position="5"/>
        <end position="248"/>
    </location>
</feature>
<dbReference type="InterPro" id="IPR018485">
    <property type="entry name" value="FGGY_C"/>
</dbReference>
<sequence length="501" mass="53681">MWTTVAIDIGTGSTRSALMGPDGRVLFVAAREYEQLVPAFGWSEQRPADWWAAACATLQEVAGFARAEGYQIDAICACGQMHGTVLIDAAGNPARDTVPLWNDKRTLDHVRAFEAAENIADWLPLTANPPTPAWPAFKLQWLRDNDAQAWARTTSVMMPKDYVNLRLTGERAMDWTDAACSFLVDPNTSKWSQKVFDRLGLDPALMAPIRLPSEILGHVTPAAATATGLASGTPVLVGGADYPVALLGSGVCRPGLASEVAGTSSIVTLVAEKPVLDAEISNVGTPEGNWGAFVLLEGGGDSARWARRAFHDNSVSYADILTVAGSANAGSDSLFFLPFLVGERLGRHRNSRAQFFGLNARHGLPQMHRAVLEGVAFAVNRHLRIMEQATGTTPEVLIASGGGAKADLWLRIKASVYQKTITIPAEPECGLVGCAILSAVATSAASDVAEAAGRLVKYEREVLPDPKWSETYARMQPVFDRLYASSQAFYNDLDALDAAKA</sequence>
<organism evidence="7 8">
    <name type="scientific">Cereibacter sphaeroides</name>
    <name type="common">Rhodobacter sphaeroides</name>
    <dbReference type="NCBI Taxonomy" id="1063"/>
    <lineage>
        <taxon>Bacteria</taxon>
        <taxon>Pseudomonadati</taxon>
        <taxon>Pseudomonadota</taxon>
        <taxon>Alphaproteobacteria</taxon>
        <taxon>Rhodobacterales</taxon>
        <taxon>Paracoccaceae</taxon>
        <taxon>Cereibacter</taxon>
    </lineage>
</organism>
<keyword evidence="3 4" id="KW-0418">Kinase</keyword>